<feature type="compositionally biased region" description="Acidic residues" evidence="2">
    <location>
        <begin position="278"/>
        <end position="287"/>
    </location>
</feature>
<evidence type="ECO:0000256" key="1">
    <source>
        <dbReference type="PROSITE-ProRule" id="PRU00497"/>
    </source>
</evidence>
<feature type="compositionally biased region" description="Polar residues" evidence="2">
    <location>
        <begin position="235"/>
        <end position="246"/>
    </location>
</feature>
<evidence type="ECO:0000313" key="4">
    <source>
        <dbReference type="Proteomes" id="UP000499080"/>
    </source>
</evidence>
<feature type="region of interest" description="Disordered" evidence="2">
    <location>
        <begin position="231"/>
        <end position="287"/>
    </location>
</feature>
<proteinExistence type="predicted"/>
<organism evidence="3 4">
    <name type="scientific">Araneus ventricosus</name>
    <name type="common">Orbweaver spider</name>
    <name type="synonym">Epeira ventricosa</name>
    <dbReference type="NCBI Taxonomy" id="182803"/>
    <lineage>
        <taxon>Eukaryota</taxon>
        <taxon>Metazoa</taxon>
        <taxon>Ecdysozoa</taxon>
        <taxon>Arthropoda</taxon>
        <taxon>Chelicerata</taxon>
        <taxon>Arachnida</taxon>
        <taxon>Araneae</taxon>
        <taxon>Araneomorphae</taxon>
        <taxon>Entelegynae</taxon>
        <taxon>Araneoidea</taxon>
        <taxon>Araneidae</taxon>
        <taxon>Araneus</taxon>
    </lineage>
</organism>
<keyword evidence="1" id="KW-0193">Cuticle</keyword>
<dbReference type="GO" id="GO:0008010">
    <property type="term" value="F:structural constituent of chitin-based larval cuticle"/>
    <property type="evidence" value="ECO:0007669"/>
    <property type="project" value="TreeGrafter"/>
</dbReference>
<accession>A0A4Y2JQK5</accession>
<evidence type="ECO:0000313" key="3">
    <source>
        <dbReference type="EMBL" id="GBM91709.1"/>
    </source>
</evidence>
<name>A0A4Y2JQK5_ARAVE</name>
<dbReference type="Proteomes" id="UP000499080">
    <property type="component" value="Unassembled WGS sequence"/>
</dbReference>
<dbReference type="InterPro" id="IPR000618">
    <property type="entry name" value="Insect_cuticle"/>
</dbReference>
<gene>
    <name evidence="3" type="ORF">AVEN_14914_1</name>
</gene>
<dbReference type="PROSITE" id="PS51155">
    <property type="entry name" value="CHIT_BIND_RR_2"/>
    <property type="match status" value="1"/>
</dbReference>
<keyword evidence="4" id="KW-1185">Reference proteome</keyword>
<evidence type="ECO:0000256" key="2">
    <source>
        <dbReference type="SAM" id="MobiDB-lite"/>
    </source>
</evidence>
<protein>
    <recommendedName>
        <fullName evidence="5">Cuticle protein 16.8</fullName>
    </recommendedName>
</protein>
<reference evidence="3 4" key="1">
    <citation type="journal article" date="2019" name="Sci. Rep.">
        <title>Orb-weaving spider Araneus ventricosus genome elucidates the spidroin gene catalogue.</title>
        <authorList>
            <person name="Kono N."/>
            <person name="Nakamura H."/>
            <person name="Ohtoshi R."/>
            <person name="Moran D.A.P."/>
            <person name="Shinohara A."/>
            <person name="Yoshida Y."/>
            <person name="Fujiwara M."/>
            <person name="Mori M."/>
            <person name="Tomita M."/>
            <person name="Arakawa K."/>
        </authorList>
    </citation>
    <scope>NUCLEOTIDE SEQUENCE [LARGE SCALE GENOMIC DNA]</scope>
</reference>
<dbReference type="PANTHER" id="PTHR10380">
    <property type="entry name" value="CUTICLE PROTEIN"/>
    <property type="match status" value="1"/>
</dbReference>
<dbReference type="GO" id="GO:0062129">
    <property type="term" value="C:chitin-based extracellular matrix"/>
    <property type="evidence" value="ECO:0007669"/>
    <property type="project" value="TreeGrafter"/>
</dbReference>
<feature type="compositionally biased region" description="Low complexity" evidence="2">
    <location>
        <begin position="44"/>
        <end position="57"/>
    </location>
</feature>
<sequence>MQSIKVLGLVMVYTGYSVTALATSLNSEFNSEYQFNSYSSRASNAARKPAGDSSYSGSSGGFGQSKSHTGYDFDYKVADGRGNTHYHKAETDDKGTVRGTYGYEDTQGLYRVVDYMADASGFHAKIKTNEPGTNGKSPANVEVTAEQPPAVFQGNYAEPVRILQDKRIRGEADLTKYVDATGEISVCSLIHRDKVQYPSAKLASEEDGRPIPCFWRTLPVSKNDIYQSRKVGRDGQSQYEQGTGTINKGEEPLVQSEPETLSAVVNDAFRPSSHSDSIPDEDDDEEE</sequence>
<dbReference type="EMBL" id="BGPR01003727">
    <property type="protein sequence ID" value="GBM91709.1"/>
    <property type="molecule type" value="Genomic_DNA"/>
</dbReference>
<feature type="region of interest" description="Disordered" evidence="2">
    <location>
        <begin position="44"/>
        <end position="63"/>
    </location>
</feature>
<dbReference type="AlphaFoldDB" id="A0A4Y2JQK5"/>
<dbReference type="Pfam" id="PF00379">
    <property type="entry name" value="Chitin_bind_4"/>
    <property type="match status" value="1"/>
</dbReference>
<dbReference type="InterPro" id="IPR050468">
    <property type="entry name" value="Cuticle_Struct_Prot"/>
</dbReference>
<evidence type="ECO:0008006" key="5">
    <source>
        <dbReference type="Google" id="ProtNLM"/>
    </source>
</evidence>
<comment type="caution">
    <text evidence="3">The sequence shown here is derived from an EMBL/GenBank/DDBJ whole genome shotgun (WGS) entry which is preliminary data.</text>
</comment>